<name>A0A455U1J6_9GAMM</name>
<dbReference type="Proteomes" id="UP000320231">
    <property type="component" value="Chromosome"/>
</dbReference>
<accession>A0A455U1J6</accession>
<protein>
    <submittedName>
        <fullName evidence="1">Uncharacterized protein</fullName>
    </submittedName>
</protein>
<gene>
    <name evidence="1" type="ORF">HSBAA_09810</name>
</gene>
<evidence type="ECO:0000313" key="1">
    <source>
        <dbReference type="EMBL" id="BBI59675.1"/>
    </source>
</evidence>
<dbReference type="KEGG" id="hsr:HSBAA_09810"/>
<evidence type="ECO:0000313" key="2">
    <source>
        <dbReference type="Proteomes" id="UP000320231"/>
    </source>
</evidence>
<reference evidence="1 2" key="1">
    <citation type="journal article" date="2019" name="Microbiol. Resour. Announc.">
        <title>Complete Genome Sequence of Halomonas sulfidaeris Strain Esulfide1 Isolated from a Metal Sulfide Rock at a Depth of 2,200 Meters, Obtained Using Nanopore Sequencing.</title>
        <authorList>
            <person name="Saito M."/>
            <person name="Nishigata A."/>
            <person name="Galipon J."/>
            <person name="Arakawa K."/>
        </authorList>
    </citation>
    <scope>NUCLEOTIDE SEQUENCE [LARGE SCALE GENOMIC DNA]</scope>
    <source>
        <strain evidence="1 2">ATCC BAA-803</strain>
    </source>
</reference>
<proteinExistence type="predicted"/>
<organism evidence="1 2">
    <name type="scientific">Vreelandella sulfidaeris</name>
    <dbReference type="NCBI Taxonomy" id="115553"/>
    <lineage>
        <taxon>Bacteria</taxon>
        <taxon>Pseudomonadati</taxon>
        <taxon>Pseudomonadota</taxon>
        <taxon>Gammaproteobacteria</taxon>
        <taxon>Oceanospirillales</taxon>
        <taxon>Halomonadaceae</taxon>
        <taxon>Vreelandella</taxon>
    </lineage>
</organism>
<dbReference type="EMBL" id="AP019514">
    <property type="protein sequence ID" value="BBI59675.1"/>
    <property type="molecule type" value="Genomic_DNA"/>
</dbReference>
<sequence length="100" mass="10887">MNQLQPLQQWQQTIERVVKLARQLIPGVVIELTPGEEVDAAVFVAGQSAIERPQVGVDLFAGLFIGEMAVAALIADRADKLTGQQALKQWAMFDHAVTSC</sequence>
<dbReference type="AlphaFoldDB" id="A0A455U1J6"/>